<gene>
    <name evidence="1" type="ORF">UY77_C0026G0009</name>
</gene>
<sequence length="24" mass="2606">MVIPPVLKTGARKGLWVRVPPPPP</sequence>
<protein>
    <submittedName>
        <fullName evidence="1">Uncharacterized protein</fullName>
    </submittedName>
</protein>
<organism evidence="1 2">
    <name type="scientific">Candidatus Uhrbacteria bacterium GW2011_GWA2_53_10</name>
    <dbReference type="NCBI Taxonomy" id="1618980"/>
    <lineage>
        <taxon>Bacteria</taxon>
        <taxon>Candidatus Uhriibacteriota</taxon>
    </lineage>
</organism>
<comment type="caution">
    <text evidence="1">The sequence shown here is derived from an EMBL/GenBank/DDBJ whole genome shotgun (WGS) entry which is preliminary data.</text>
</comment>
<evidence type="ECO:0000313" key="1">
    <source>
        <dbReference type="EMBL" id="KKW32356.1"/>
    </source>
</evidence>
<reference evidence="1 2" key="1">
    <citation type="journal article" date="2015" name="Nature">
        <title>rRNA introns, odd ribosomes, and small enigmatic genomes across a large radiation of phyla.</title>
        <authorList>
            <person name="Brown C.T."/>
            <person name="Hug L.A."/>
            <person name="Thomas B.C."/>
            <person name="Sharon I."/>
            <person name="Castelle C.J."/>
            <person name="Singh A."/>
            <person name="Wilkins M.J."/>
            <person name="Williams K.H."/>
            <person name="Banfield J.F."/>
        </authorList>
    </citation>
    <scope>NUCLEOTIDE SEQUENCE [LARGE SCALE GENOMIC DNA]</scope>
</reference>
<name>A0A0G1XN37_9BACT</name>
<dbReference type="Proteomes" id="UP000034711">
    <property type="component" value="Unassembled WGS sequence"/>
</dbReference>
<feature type="non-terminal residue" evidence="1">
    <location>
        <position position="24"/>
    </location>
</feature>
<evidence type="ECO:0000313" key="2">
    <source>
        <dbReference type="Proteomes" id="UP000034711"/>
    </source>
</evidence>
<accession>A0A0G1XN37</accession>
<proteinExistence type="predicted"/>
<dbReference type="AlphaFoldDB" id="A0A0G1XN37"/>
<dbReference type="EMBL" id="LCRI01000026">
    <property type="protein sequence ID" value="KKW32356.1"/>
    <property type="molecule type" value="Genomic_DNA"/>
</dbReference>